<evidence type="ECO:0000313" key="3">
    <source>
        <dbReference type="EMBL" id="KUI60304.1"/>
    </source>
</evidence>
<feature type="region of interest" description="Disordered" evidence="1">
    <location>
        <begin position="28"/>
        <end position="47"/>
    </location>
</feature>
<organism evidence="3 4">
    <name type="scientific">Cytospora mali</name>
    <name type="common">Apple Valsa canker fungus</name>
    <name type="synonym">Valsa mali</name>
    <dbReference type="NCBI Taxonomy" id="578113"/>
    <lineage>
        <taxon>Eukaryota</taxon>
        <taxon>Fungi</taxon>
        <taxon>Dikarya</taxon>
        <taxon>Ascomycota</taxon>
        <taxon>Pezizomycotina</taxon>
        <taxon>Sordariomycetes</taxon>
        <taxon>Sordariomycetidae</taxon>
        <taxon>Diaporthales</taxon>
        <taxon>Cytosporaceae</taxon>
        <taxon>Cytospora</taxon>
    </lineage>
</organism>
<dbReference type="Proteomes" id="UP000078576">
    <property type="component" value="Unassembled WGS sequence"/>
</dbReference>
<dbReference type="PANTHER" id="PTHR24148:SF64">
    <property type="entry name" value="HETEROKARYON INCOMPATIBILITY DOMAIN-CONTAINING PROTEIN"/>
    <property type="match status" value="1"/>
</dbReference>
<name>A0A194V8U3_CYTMA</name>
<accession>A0A194V8U3</accession>
<dbReference type="OrthoDB" id="4850135at2759"/>
<dbReference type="Pfam" id="PF06985">
    <property type="entry name" value="HET"/>
    <property type="match status" value="1"/>
</dbReference>
<dbReference type="STRING" id="694573.A0A194V8U3"/>
<feature type="domain" description="Heterokaryon incompatibility" evidence="2">
    <location>
        <begin position="140"/>
        <end position="281"/>
    </location>
</feature>
<dbReference type="InterPro" id="IPR052895">
    <property type="entry name" value="HetReg/Transcr_Mod"/>
</dbReference>
<dbReference type="EMBL" id="KN714747">
    <property type="protein sequence ID" value="KUI60304.1"/>
    <property type="molecule type" value="Genomic_DNA"/>
</dbReference>
<protein>
    <recommendedName>
        <fullName evidence="2">Heterokaryon incompatibility domain-containing protein</fullName>
    </recommendedName>
</protein>
<evidence type="ECO:0000259" key="2">
    <source>
        <dbReference type="Pfam" id="PF06985"/>
    </source>
</evidence>
<dbReference type="PANTHER" id="PTHR24148">
    <property type="entry name" value="ANKYRIN REPEAT DOMAIN-CONTAINING PROTEIN 39 HOMOLOG-RELATED"/>
    <property type="match status" value="1"/>
</dbReference>
<proteinExistence type="predicted"/>
<reference evidence="4" key="1">
    <citation type="submission" date="2014-12" db="EMBL/GenBank/DDBJ databases">
        <title>Genome Sequence of Valsa Canker Pathogens Uncovers a Specific Adaption of Colonization on Woody Bark.</title>
        <authorList>
            <person name="Yin Z."/>
            <person name="Liu H."/>
            <person name="Gao X."/>
            <person name="Li Z."/>
            <person name="Song N."/>
            <person name="Ke X."/>
            <person name="Dai Q."/>
            <person name="Wu Y."/>
            <person name="Sun Y."/>
            <person name="Xu J.-R."/>
            <person name="Kang Z.K."/>
            <person name="Wang L."/>
            <person name="Huang L."/>
        </authorList>
    </citation>
    <scope>NUCLEOTIDE SEQUENCE [LARGE SCALE GENOMIC DNA]</scope>
    <source>
        <strain evidence="4">SXYL134</strain>
    </source>
</reference>
<dbReference type="InterPro" id="IPR010730">
    <property type="entry name" value="HET"/>
</dbReference>
<sequence>MTGGIPCCRNCFALALEDETCSVRTTSYIRPDRDPRPPPSHLAERNWPPQVQFLYQNGRPTSQAAPYRGPEKRLSQDDVQSPALIPSPGQHKGHALRLSAKEATQQARVLVLEGGDLAAPLHGQLRELWLYEDQPYTPNYEYLSYTRPDAAGDIDRSEALYLGDYWDIVYVTKDCASALRHVRNADAPRTLWVDAVCLSQQEEPQQIPIIARVCSNADRVVAYLGDASDTSRNALSWLDHQAHGHTSTMPSAVRKRKRDGQGQEGRSEIAAAVRRLFERPYFSPIRVVLELTVAQSVLLQCGWDTALWPLAGLTGDGDGDGAPRWLSYRQRRAAICEEDLLPLLTCTRHNRCADPRDRIFCIVGMIRRWNGAAIPPCCDLSVREVFTGIAAYLATRHAALGSVLSLAAAGTDRPRDTGMLLLPTWVPDWGNLPTPGTAQHATPEVCLDTAGHISSARARWTLYSGEEKIPEVYSDSGFLRVPAMLLSPPSRPALSISERSGATILALHRDWDDNRFSISWPLPAANTHLSEDDELVWLAGQLAVVRPDEHRAGHYSVVLALGGDFTLAVPPSLAGLDDLEEGTEDMDNETYERLTGSMFTTDGEGSYPTPQIRRRIGPMSTERQARVMMLASGLTTEEDVVIDHSAIEGSTIGGADGGDVQEGFRKARDRLLDLALYSRAGLFRAERALWEELVRACTDLRLHDALGARLLAARPADLGLGGGELGGPAQVMAWARDWSLWKMLEQADLGTALPRFAPLVSALIRWLRSVEGLFRWQSTKGQVLSTIWDGDFPGSDMPSRWLQNWQAYIEHGTSHMSTTYDPASMKQVVVAVLQHATRLVKVANARLPDLDRTGLGELDETMRRRAAIAERISAMEWVHCAFWAADIQHLSDFDQDMVLRMELRALGLEGDREEVIIVT</sequence>
<evidence type="ECO:0000313" key="4">
    <source>
        <dbReference type="Proteomes" id="UP000078576"/>
    </source>
</evidence>
<dbReference type="AlphaFoldDB" id="A0A194V8U3"/>
<feature type="region of interest" description="Disordered" evidence="1">
    <location>
        <begin position="243"/>
        <end position="266"/>
    </location>
</feature>
<feature type="region of interest" description="Disordered" evidence="1">
    <location>
        <begin position="60"/>
        <end position="92"/>
    </location>
</feature>
<evidence type="ECO:0000256" key="1">
    <source>
        <dbReference type="SAM" id="MobiDB-lite"/>
    </source>
</evidence>
<gene>
    <name evidence="3" type="ORF">VP1G_07520</name>
</gene>
<keyword evidence="4" id="KW-1185">Reference proteome</keyword>